<evidence type="ECO:0000259" key="1">
    <source>
        <dbReference type="Pfam" id="PF05523"/>
    </source>
</evidence>
<dbReference type="AlphaFoldDB" id="A0A381VWF5"/>
<accession>A0A381VWF5</accession>
<dbReference type="InterPro" id="IPR008894">
    <property type="entry name" value="QdtA_cupin_dom"/>
</dbReference>
<dbReference type="SUPFAM" id="SSF51182">
    <property type="entry name" value="RmlC-like cupins"/>
    <property type="match status" value="1"/>
</dbReference>
<feature type="domain" description="Sugar 3,4-ketoisomerase QdtA cupin" evidence="1">
    <location>
        <begin position="2"/>
        <end position="92"/>
    </location>
</feature>
<proteinExistence type="predicted"/>
<sequence length="94" mass="10709">MLMYGVPKGEIRGNHGHRKDRHLITCVSGKVRVTLTTNKGIETHILNPGDSVLQETYVWGTQEYLEDNTIMVVLCSEKFDSSEYINDINEILDK</sequence>
<dbReference type="InterPro" id="IPR014710">
    <property type="entry name" value="RmlC-like_jellyroll"/>
</dbReference>
<organism evidence="2">
    <name type="scientific">marine metagenome</name>
    <dbReference type="NCBI Taxonomy" id="408172"/>
    <lineage>
        <taxon>unclassified sequences</taxon>
        <taxon>metagenomes</taxon>
        <taxon>ecological metagenomes</taxon>
    </lineage>
</organism>
<name>A0A381VWF5_9ZZZZ</name>
<dbReference type="EMBL" id="UINC01009821">
    <property type="protein sequence ID" value="SVA43943.1"/>
    <property type="molecule type" value="Genomic_DNA"/>
</dbReference>
<evidence type="ECO:0000313" key="2">
    <source>
        <dbReference type="EMBL" id="SVA43943.1"/>
    </source>
</evidence>
<dbReference type="Pfam" id="PF05523">
    <property type="entry name" value="FdtA"/>
    <property type="match status" value="1"/>
</dbReference>
<protein>
    <recommendedName>
        <fullName evidence="1">Sugar 3,4-ketoisomerase QdtA cupin domain-containing protein</fullName>
    </recommendedName>
</protein>
<reference evidence="2" key="1">
    <citation type="submission" date="2018-05" db="EMBL/GenBank/DDBJ databases">
        <authorList>
            <person name="Lanie J.A."/>
            <person name="Ng W.-L."/>
            <person name="Kazmierczak K.M."/>
            <person name="Andrzejewski T.M."/>
            <person name="Davidsen T.M."/>
            <person name="Wayne K.J."/>
            <person name="Tettelin H."/>
            <person name="Glass J.I."/>
            <person name="Rusch D."/>
            <person name="Podicherti R."/>
            <person name="Tsui H.-C.T."/>
            <person name="Winkler M.E."/>
        </authorList>
    </citation>
    <scope>NUCLEOTIDE SEQUENCE</scope>
</reference>
<dbReference type="CDD" id="cd20292">
    <property type="entry name" value="cupin_QdtA-like"/>
    <property type="match status" value="1"/>
</dbReference>
<gene>
    <name evidence="2" type="ORF">METZ01_LOCUS96797</name>
</gene>
<dbReference type="Gene3D" id="2.60.120.10">
    <property type="entry name" value="Jelly Rolls"/>
    <property type="match status" value="1"/>
</dbReference>
<dbReference type="InterPro" id="IPR011051">
    <property type="entry name" value="RmlC_Cupin_sf"/>
</dbReference>